<dbReference type="Proteomes" id="UP001229421">
    <property type="component" value="Unassembled WGS sequence"/>
</dbReference>
<protein>
    <recommendedName>
        <fullName evidence="1">DUF7722 domain-containing protein</fullName>
    </recommendedName>
</protein>
<keyword evidence="3" id="KW-1185">Reference proteome</keyword>
<dbReference type="Pfam" id="PF24847">
    <property type="entry name" value="DUF7722"/>
    <property type="match status" value="1"/>
</dbReference>
<dbReference type="AlphaFoldDB" id="A0AAD8KCM4"/>
<dbReference type="EMBL" id="JAUHHV010000006">
    <property type="protein sequence ID" value="KAK1420223.1"/>
    <property type="molecule type" value="Genomic_DNA"/>
</dbReference>
<organism evidence="2 3">
    <name type="scientific">Tagetes erecta</name>
    <name type="common">African marigold</name>
    <dbReference type="NCBI Taxonomy" id="13708"/>
    <lineage>
        <taxon>Eukaryota</taxon>
        <taxon>Viridiplantae</taxon>
        <taxon>Streptophyta</taxon>
        <taxon>Embryophyta</taxon>
        <taxon>Tracheophyta</taxon>
        <taxon>Spermatophyta</taxon>
        <taxon>Magnoliopsida</taxon>
        <taxon>eudicotyledons</taxon>
        <taxon>Gunneridae</taxon>
        <taxon>Pentapetalae</taxon>
        <taxon>asterids</taxon>
        <taxon>campanulids</taxon>
        <taxon>Asterales</taxon>
        <taxon>Asteraceae</taxon>
        <taxon>Asteroideae</taxon>
        <taxon>Heliantheae alliance</taxon>
        <taxon>Tageteae</taxon>
        <taxon>Tagetes</taxon>
    </lineage>
</organism>
<feature type="domain" description="DUF7722" evidence="1">
    <location>
        <begin position="59"/>
        <end position="104"/>
    </location>
</feature>
<accession>A0AAD8KCM4</accession>
<evidence type="ECO:0000259" key="1">
    <source>
        <dbReference type="Pfam" id="PF24847"/>
    </source>
</evidence>
<evidence type="ECO:0000313" key="3">
    <source>
        <dbReference type="Proteomes" id="UP001229421"/>
    </source>
</evidence>
<name>A0AAD8KCM4_TARER</name>
<comment type="caution">
    <text evidence="2">The sequence shown here is derived from an EMBL/GenBank/DDBJ whole genome shotgun (WGS) entry which is preliminary data.</text>
</comment>
<reference evidence="2" key="1">
    <citation type="journal article" date="2023" name="bioRxiv">
        <title>Improved chromosome-level genome assembly for marigold (Tagetes erecta).</title>
        <authorList>
            <person name="Jiang F."/>
            <person name="Yuan L."/>
            <person name="Wang S."/>
            <person name="Wang H."/>
            <person name="Xu D."/>
            <person name="Wang A."/>
            <person name="Fan W."/>
        </authorList>
    </citation>
    <scope>NUCLEOTIDE SEQUENCE</scope>
    <source>
        <strain evidence="2">WSJ</strain>
        <tissue evidence="2">Leaf</tissue>
    </source>
</reference>
<dbReference type="PANTHER" id="PTHR33513">
    <property type="entry name" value="OS06G0523300 PROTEIN"/>
    <property type="match status" value="1"/>
</dbReference>
<gene>
    <name evidence="2" type="ORF">QVD17_21645</name>
</gene>
<sequence length="105" mass="12734">MPPFFMYKYQQLYNFRLIVGRKITKTKQHIYYMGSLARPVPNANGHQPKDRRFEMPLHYPRYTREEYETMPEWKLDCLLSSYGLPITGDVNQKRKFAMGAFLWQY</sequence>
<dbReference type="PANTHER" id="PTHR33513:SF45">
    <property type="entry name" value="CYTOPLASMIC TRNA 2-THIOLATION PROTEIN"/>
    <property type="match status" value="1"/>
</dbReference>
<evidence type="ECO:0000313" key="2">
    <source>
        <dbReference type="EMBL" id="KAK1420223.1"/>
    </source>
</evidence>
<dbReference type="InterPro" id="IPR056139">
    <property type="entry name" value="DUF7722"/>
</dbReference>
<proteinExistence type="predicted"/>